<name>A0A2H0X1G0_9BACT</name>
<feature type="transmembrane region" description="Helical" evidence="1">
    <location>
        <begin position="32"/>
        <end position="53"/>
    </location>
</feature>
<organism evidence="2 3">
    <name type="scientific">Candidatus Collierbacteria bacterium CG09_land_8_20_14_0_10_46_12</name>
    <dbReference type="NCBI Taxonomy" id="1974533"/>
    <lineage>
        <taxon>Bacteria</taxon>
        <taxon>Candidatus Collieribacteriota</taxon>
    </lineage>
</organism>
<keyword evidence="1" id="KW-0812">Transmembrane</keyword>
<feature type="transmembrane region" description="Helical" evidence="1">
    <location>
        <begin position="92"/>
        <end position="111"/>
    </location>
</feature>
<keyword evidence="1" id="KW-0472">Membrane</keyword>
<sequence length="181" mass="21428">MKRYLLSHIPLALGYATIVLVIHLGWSSIWDSAFWILGVVFGVLILFADRIVYTYSYPATQISQQFSWYIKQKKYLTALNLLDVRRLEQERLTFRSSLFMAIWVPLSFFALTSTTGLFGKGVVMGLMLHILADAWRLQKREPRRLHIRLFWLIKREIRDEERLVFMWIMSAIFVVFSFWVG</sequence>
<dbReference type="AlphaFoldDB" id="A0A2H0X1G0"/>
<reference evidence="3" key="1">
    <citation type="submission" date="2017-09" db="EMBL/GenBank/DDBJ databases">
        <title>Depth-based differentiation of microbial function through sediment-hosted aquifers and enrichment of novel symbionts in the deep terrestrial subsurface.</title>
        <authorList>
            <person name="Probst A.J."/>
            <person name="Ladd B."/>
            <person name="Jarett J.K."/>
            <person name="Geller-Mcgrath D.E."/>
            <person name="Sieber C.M.K."/>
            <person name="Emerson J.B."/>
            <person name="Anantharaman K."/>
            <person name="Thomas B.C."/>
            <person name="Malmstrom R."/>
            <person name="Stieglmeier M."/>
            <person name="Klingl A."/>
            <person name="Woyke T."/>
            <person name="Ryan C.M."/>
            <person name="Banfield J.F."/>
        </authorList>
    </citation>
    <scope>NUCLEOTIDE SEQUENCE [LARGE SCALE GENOMIC DNA]</scope>
</reference>
<proteinExistence type="predicted"/>
<evidence type="ECO:0000313" key="2">
    <source>
        <dbReference type="EMBL" id="PIS18019.1"/>
    </source>
</evidence>
<dbReference type="EMBL" id="PEYY01000068">
    <property type="protein sequence ID" value="PIS18019.1"/>
    <property type="molecule type" value="Genomic_DNA"/>
</dbReference>
<protein>
    <submittedName>
        <fullName evidence="2">Uncharacterized protein</fullName>
    </submittedName>
</protein>
<gene>
    <name evidence="2" type="ORF">COT54_01530</name>
</gene>
<keyword evidence="1" id="KW-1133">Transmembrane helix</keyword>
<comment type="caution">
    <text evidence="2">The sequence shown here is derived from an EMBL/GenBank/DDBJ whole genome shotgun (WGS) entry which is preliminary data.</text>
</comment>
<evidence type="ECO:0000256" key="1">
    <source>
        <dbReference type="SAM" id="Phobius"/>
    </source>
</evidence>
<feature type="transmembrane region" description="Helical" evidence="1">
    <location>
        <begin position="5"/>
        <end position="26"/>
    </location>
</feature>
<evidence type="ECO:0000313" key="3">
    <source>
        <dbReference type="Proteomes" id="UP000229574"/>
    </source>
</evidence>
<feature type="transmembrane region" description="Helical" evidence="1">
    <location>
        <begin position="163"/>
        <end position="180"/>
    </location>
</feature>
<dbReference type="Proteomes" id="UP000229574">
    <property type="component" value="Unassembled WGS sequence"/>
</dbReference>
<accession>A0A2H0X1G0</accession>